<dbReference type="InterPro" id="IPR011047">
    <property type="entry name" value="Quinoprotein_ADH-like_sf"/>
</dbReference>
<keyword evidence="2" id="KW-1133">Transmembrane helix</keyword>
<dbReference type="EMBL" id="BONK01000012">
    <property type="protein sequence ID" value="GIG22541.1"/>
    <property type="molecule type" value="Genomic_DNA"/>
</dbReference>
<dbReference type="AlphaFoldDB" id="A0A919P347"/>
<protein>
    <submittedName>
        <fullName evidence="3">Uncharacterized protein</fullName>
    </submittedName>
</protein>
<feature type="region of interest" description="Disordered" evidence="1">
    <location>
        <begin position="1"/>
        <end position="28"/>
    </location>
</feature>
<organism evidence="3 4">
    <name type="scientific">Cellulomonas chitinilytica</name>
    <dbReference type="NCBI Taxonomy" id="398759"/>
    <lineage>
        <taxon>Bacteria</taxon>
        <taxon>Bacillati</taxon>
        <taxon>Actinomycetota</taxon>
        <taxon>Actinomycetes</taxon>
        <taxon>Micrococcales</taxon>
        <taxon>Cellulomonadaceae</taxon>
        <taxon>Cellulomonas</taxon>
    </lineage>
</organism>
<name>A0A919P347_9CELL</name>
<reference evidence="3" key="1">
    <citation type="submission" date="2021-01" db="EMBL/GenBank/DDBJ databases">
        <title>Whole genome shotgun sequence of Cellulomonas chitinilytica NBRC 110799.</title>
        <authorList>
            <person name="Komaki H."/>
            <person name="Tamura T."/>
        </authorList>
    </citation>
    <scope>NUCLEOTIDE SEQUENCE</scope>
    <source>
        <strain evidence="3">NBRC 110799</strain>
    </source>
</reference>
<evidence type="ECO:0000256" key="1">
    <source>
        <dbReference type="SAM" id="MobiDB-lite"/>
    </source>
</evidence>
<feature type="transmembrane region" description="Helical" evidence="2">
    <location>
        <begin position="32"/>
        <end position="50"/>
    </location>
</feature>
<keyword evidence="2" id="KW-0472">Membrane</keyword>
<comment type="caution">
    <text evidence="3">The sequence shown here is derived from an EMBL/GenBank/DDBJ whole genome shotgun (WGS) entry which is preliminary data.</text>
</comment>
<keyword evidence="2" id="KW-0812">Transmembrane</keyword>
<dbReference type="SUPFAM" id="SSF50998">
    <property type="entry name" value="Quinoprotein alcohol dehydrogenase-like"/>
    <property type="match status" value="1"/>
</dbReference>
<dbReference type="InterPro" id="IPR015943">
    <property type="entry name" value="WD40/YVTN_repeat-like_dom_sf"/>
</dbReference>
<gene>
    <name evidence="3" type="ORF">Cch01nite_32650</name>
</gene>
<proteinExistence type="predicted"/>
<evidence type="ECO:0000313" key="4">
    <source>
        <dbReference type="Proteomes" id="UP000632740"/>
    </source>
</evidence>
<accession>A0A919P347</accession>
<keyword evidence="4" id="KW-1185">Reference proteome</keyword>
<sequence length="484" mass="49936">MSGRMQDVELVEQEPAQPPGPARTGGPRVRRWRVPAVVAGVALVAALVTYQAGADARARADLDRAATVPGALPPVGDRLQERWHPPGDGTAAPFAALAGRHLVAAQTTSGGVLSVREIDRATGASRWSTEVPVGAVGPRAGAPVTCAPLGGPGRVPRVVCAVAGPRPSTPEPPGPRPTAFVVLDADDGTVVVVRTVSTQLWTVQGSRVVLASSHDDAAGTSWVVLATDLTAVDEPDPAWRTTTPPWDRPLVIGPDGQELTWQDLRAAGDRLLLTDGDHAWLLTGDGSLLSALDTGAQVATLGRTGVVGLVDWSAASGFDRPRAALVVGGATLTVRETVQPPTVDDGSAPGVEVMQSFDGPVVVRSGRTGGELWRSREAVSATLLLGGVLYAASSDGVVARDAVTGRRVWTGHGPDVRRLATDGRVLLALSPTLTVRAFALSDGAELWTQDARPLVGDGAGTARWLTTGWGMLGIVSPDGLTIVG</sequence>
<evidence type="ECO:0000256" key="2">
    <source>
        <dbReference type="SAM" id="Phobius"/>
    </source>
</evidence>
<dbReference type="Proteomes" id="UP000632740">
    <property type="component" value="Unassembled WGS sequence"/>
</dbReference>
<dbReference type="Gene3D" id="2.130.10.10">
    <property type="entry name" value="YVTN repeat-like/Quinoprotein amine dehydrogenase"/>
    <property type="match status" value="1"/>
</dbReference>
<evidence type="ECO:0000313" key="3">
    <source>
        <dbReference type="EMBL" id="GIG22541.1"/>
    </source>
</evidence>